<dbReference type="InterPro" id="IPR042178">
    <property type="entry name" value="Serpin_sf_1"/>
</dbReference>
<dbReference type="Gramene" id="TraesJUL4B03G02281090.1">
    <property type="protein sequence ID" value="TraesJUL4B03G02281090.1.CDS1"/>
    <property type="gene ID" value="TraesJUL4B03G02281090"/>
</dbReference>
<dbReference type="Gramene" id="TraesARI4B03G02296060.1">
    <property type="protein sequence ID" value="TraesARI4B03G02296060.1.CDS1"/>
    <property type="gene ID" value="TraesARI4B03G02296060"/>
</dbReference>
<accession>A0A3B6IN22</accession>
<feature type="compositionally biased region" description="Low complexity" evidence="3">
    <location>
        <begin position="298"/>
        <end position="309"/>
    </location>
</feature>
<dbReference type="OMA" id="IANRMYA"/>
<dbReference type="Gramene" id="TraesLDM4B03G02260120.1">
    <property type="protein sequence ID" value="TraesLDM4B03G02260120.1.CDS1"/>
    <property type="gene ID" value="TraesLDM4B03G02260120"/>
</dbReference>
<dbReference type="InterPro" id="IPR023796">
    <property type="entry name" value="Serpin_dom"/>
</dbReference>
<dbReference type="Gramene" id="TraesCS4B02G093900.1">
    <property type="protein sequence ID" value="TraesCS4B02G093900.1.cds1"/>
    <property type="gene ID" value="TraesCS4B02G093900"/>
</dbReference>
<dbReference type="GeneID" id="123091270"/>
<dbReference type="SMR" id="A0A3B6IN22"/>
<dbReference type="EnsemblPlants" id="TraesCS4B02G093900.1">
    <property type="protein sequence ID" value="TraesCS4B02G093900.1.cds1"/>
    <property type="gene ID" value="TraesCS4B02G093900"/>
</dbReference>
<reference evidence="5" key="2">
    <citation type="submission" date="2018-10" db="UniProtKB">
        <authorList>
            <consortium name="EnsemblPlants"/>
        </authorList>
    </citation>
    <scope>IDENTIFICATION</scope>
</reference>
<dbReference type="SUPFAM" id="SSF56574">
    <property type="entry name" value="Serpins"/>
    <property type="match status" value="2"/>
</dbReference>
<dbReference type="STRING" id="4565.A0A3B6IN22"/>
<dbReference type="InterPro" id="IPR036186">
    <property type="entry name" value="Serpin_sf"/>
</dbReference>
<dbReference type="GO" id="GO:0004867">
    <property type="term" value="F:serine-type endopeptidase inhibitor activity"/>
    <property type="evidence" value="ECO:0007669"/>
    <property type="project" value="InterPro"/>
</dbReference>
<protein>
    <recommendedName>
        <fullName evidence="4">Serpin domain-containing protein</fullName>
    </recommendedName>
</protein>
<dbReference type="PANTHER" id="PTHR11461:SF385">
    <property type="entry name" value="SERPIN DOMAIN-CONTAINING PROTEIN"/>
    <property type="match status" value="1"/>
</dbReference>
<evidence type="ECO:0000256" key="3">
    <source>
        <dbReference type="SAM" id="MobiDB-lite"/>
    </source>
</evidence>
<dbReference type="InterPro" id="IPR000215">
    <property type="entry name" value="Serpin_fam"/>
</dbReference>
<dbReference type="Gramene" id="TraesJAG4B03G02259650.1">
    <property type="protein sequence ID" value="TraesJAG4B03G02259650.1.CDS1"/>
    <property type="gene ID" value="TraesJAG4B03G02259650"/>
</dbReference>
<dbReference type="Gramene" id="TraesCS4B03G0214400.1">
    <property type="protein sequence ID" value="TraesCS4B03G0214400.1.CDS1"/>
    <property type="gene ID" value="TraesCS4B03G0214400"/>
</dbReference>
<dbReference type="Gramene" id="TraesLAC4B03G02213540.1">
    <property type="protein sequence ID" value="TraesLAC4B03G02213540.1.CDS1"/>
    <property type="gene ID" value="TraesLAC4B03G02213540"/>
</dbReference>
<proteinExistence type="inferred from homology"/>
<dbReference type="SMART" id="SM00093">
    <property type="entry name" value="SERPIN"/>
    <property type="match status" value="1"/>
</dbReference>
<feature type="region of interest" description="Disordered" evidence="3">
    <location>
        <begin position="260"/>
        <end position="309"/>
    </location>
</feature>
<sequence>MRRDPPQSAGSRGLAALSASLARGIAGNPVDSNLVFSPLSIYTALALVAAGARGATLDEILRVLGARSRGELDEFVARAVGGALRDRTDSGGPRVAFACGVWSDLACPLKPGFLKAVVDGGYRAEASTVDFRGDPDGSRQLINAWAARATNNLIDSVLGPRSVTESTRVVLGNAVYFKGKWDQPFDERNTADAPFRRLGGALPVDVPFMQSWDEQFVVVHDGFKVLKLRYKMVDALLTRDPKKPAPFFPKRAPLLRPDRFSHAASPSRHGSYGRAGPYPYSNGHPNASSSLAGSYGGNNTSSTASSNNNSNNFNSSSTHFSLCIFLPDADDGLRSLVDAIASRPGFLRDHLPRRKVEVGEFRVPRFKLSFHDSVVDVLKELGLSLPFSPLGDLSDMTGPDDSGFGMIVDEVVHKAVIEVNEEGTEAAAVTMVTDRFGCAARCNPPPQVDFVADHPFAYFIVEEESGAIVFAGHVVDPSRES</sequence>
<organism evidence="5">
    <name type="scientific">Triticum aestivum</name>
    <name type="common">Wheat</name>
    <dbReference type="NCBI Taxonomy" id="4565"/>
    <lineage>
        <taxon>Eukaryota</taxon>
        <taxon>Viridiplantae</taxon>
        <taxon>Streptophyta</taxon>
        <taxon>Embryophyta</taxon>
        <taxon>Tracheophyta</taxon>
        <taxon>Spermatophyta</taxon>
        <taxon>Magnoliopsida</taxon>
        <taxon>Liliopsida</taxon>
        <taxon>Poales</taxon>
        <taxon>Poaceae</taxon>
        <taxon>BOP clade</taxon>
        <taxon>Pooideae</taxon>
        <taxon>Triticodae</taxon>
        <taxon>Triticeae</taxon>
        <taxon>Triticinae</taxon>
        <taxon>Triticum</taxon>
    </lineage>
</organism>
<dbReference type="KEGG" id="taes:123091270"/>
<dbReference type="RefSeq" id="XP_044368665.1">
    <property type="nucleotide sequence ID" value="XM_044512730.1"/>
</dbReference>
<evidence type="ECO:0000256" key="2">
    <source>
        <dbReference type="RuleBase" id="RU000411"/>
    </source>
</evidence>
<gene>
    <name evidence="5" type="primary">LOC123091270</name>
</gene>
<dbReference type="Gene3D" id="2.30.39.10">
    <property type="entry name" value="Alpha-1-antitrypsin, domain 1"/>
    <property type="match status" value="2"/>
</dbReference>
<dbReference type="Gramene" id="TraesNOR4B03G02277210.1">
    <property type="protein sequence ID" value="TraesNOR4B03G02277210.1.CDS1"/>
    <property type="gene ID" value="TraesNOR4B03G02277210"/>
</dbReference>
<dbReference type="Gramene" id="TraesCLE_scaffold_021284_01G000100.1">
    <property type="protein sequence ID" value="TraesCLE_scaffold_021284_01G000100.1"/>
    <property type="gene ID" value="TraesCLE_scaffold_021284_01G000100"/>
</dbReference>
<feature type="domain" description="Serpin" evidence="4">
    <location>
        <begin position="19"/>
        <end position="477"/>
    </location>
</feature>
<dbReference type="Gene3D" id="3.30.497.10">
    <property type="entry name" value="Antithrombin, subunit I, domain 2"/>
    <property type="match status" value="2"/>
</dbReference>
<dbReference type="Gramene" id="TraesMAC4B03G02259600.1">
    <property type="protein sequence ID" value="TraesMAC4B03G02259600.1.CDS1"/>
    <property type="gene ID" value="TraesMAC4B03G02259600"/>
</dbReference>
<evidence type="ECO:0000259" key="4">
    <source>
        <dbReference type="SMART" id="SM00093"/>
    </source>
</evidence>
<dbReference type="Gramene" id="TraesWEE_scaffold_038071_01G000100.1">
    <property type="protein sequence ID" value="TraesWEE_scaffold_038071_01G000100.1"/>
    <property type="gene ID" value="TraesWEE_scaffold_038071_01G000100"/>
</dbReference>
<dbReference type="Gramene" id="TraesSTA4B03G02255020.1">
    <property type="protein sequence ID" value="TraesSTA4B03G02255020.1.CDS1"/>
    <property type="gene ID" value="TraesSTA4B03G02255020"/>
</dbReference>
<dbReference type="Gramene" id="TraesCAD_scaffold_021840_01G000100.1">
    <property type="protein sequence ID" value="TraesCAD_scaffold_021840_01G000100.1"/>
    <property type="gene ID" value="TraesCAD_scaffold_021840_01G000100"/>
</dbReference>
<dbReference type="Proteomes" id="UP000019116">
    <property type="component" value="Chromosome 4B"/>
</dbReference>
<dbReference type="OrthoDB" id="671595at2759"/>
<dbReference type="Pfam" id="PF00079">
    <property type="entry name" value="Serpin"/>
    <property type="match status" value="2"/>
</dbReference>
<dbReference type="Gramene" id="TraesKAR4B01G0064360.1">
    <property type="protein sequence ID" value="cds.TraesKAR4B01G0064360.1"/>
    <property type="gene ID" value="TraesKAR4B01G0064360"/>
</dbReference>
<name>A0A3B6IN22_WHEAT</name>
<comment type="similarity">
    <text evidence="1 2">Belongs to the serpin family.</text>
</comment>
<dbReference type="Gramene" id="TraesROB_scaffold_023269_01G000100.1">
    <property type="protein sequence ID" value="TraesROB_scaffold_023269_01G000100.1"/>
    <property type="gene ID" value="TraesROB_scaffold_023269_01G000100"/>
</dbReference>
<evidence type="ECO:0000313" key="5">
    <source>
        <dbReference type="EnsemblPlants" id="TraesCS4B02G093900.1.cds1"/>
    </source>
</evidence>
<dbReference type="Gramene" id="TraesSYM4B03G02286770.1">
    <property type="protein sequence ID" value="TraesSYM4B03G02286770.1.CDS1"/>
    <property type="gene ID" value="TraesSYM4B03G02286770"/>
</dbReference>
<evidence type="ECO:0000313" key="6">
    <source>
        <dbReference type="Proteomes" id="UP000019116"/>
    </source>
</evidence>
<reference evidence="5" key="1">
    <citation type="submission" date="2018-08" db="EMBL/GenBank/DDBJ databases">
        <authorList>
            <person name="Rossello M."/>
        </authorList>
    </citation>
    <scope>NUCLEOTIDE SEQUENCE [LARGE SCALE GENOMIC DNA]</scope>
    <source>
        <strain evidence="5">cv. Chinese Spring</strain>
    </source>
</reference>
<evidence type="ECO:0000256" key="1">
    <source>
        <dbReference type="ARBA" id="ARBA00009500"/>
    </source>
</evidence>
<dbReference type="CDD" id="cd02043">
    <property type="entry name" value="serpinP_plants"/>
    <property type="match status" value="1"/>
</dbReference>
<dbReference type="GO" id="GO:0005615">
    <property type="term" value="C:extracellular space"/>
    <property type="evidence" value="ECO:0000318"/>
    <property type="project" value="GO_Central"/>
</dbReference>
<keyword evidence="6" id="KW-1185">Reference proteome</keyword>
<dbReference type="InterPro" id="IPR042185">
    <property type="entry name" value="Serpin_sf_2"/>
</dbReference>
<feature type="compositionally biased region" description="Polar residues" evidence="3">
    <location>
        <begin position="283"/>
        <end position="292"/>
    </location>
</feature>
<dbReference type="Gramene" id="TraesRN4B0100224200.1">
    <property type="protein sequence ID" value="TraesRN4B0100224200.1"/>
    <property type="gene ID" value="TraesRN4B0100224200"/>
</dbReference>
<dbReference type="Gramene" id="TraesPARA_EIv1.0_1328170.1">
    <property type="protein sequence ID" value="TraesPARA_EIv1.0_1328170.1.CDS1"/>
    <property type="gene ID" value="TraesPARA_EIv1.0_1328170"/>
</dbReference>
<dbReference type="PANTHER" id="PTHR11461">
    <property type="entry name" value="SERINE PROTEASE INHIBITOR, SERPIN"/>
    <property type="match status" value="1"/>
</dbReference>
<dbReference type="AlphaFoldDB" id="A0A3B6IN22"/>